<dbReference type="Proteomes" id="UP001596392">
    <property type="component" value="Unassembled WGS sequence"/>
</dbReference>
<dbReference type="InterPro" id="IPR005302">
    <property type="entry name" value="MoCF_Sase_C"/>
</dbReference>
<comment type="caution">
    <text evidence="2">The sequence shown here is derived from an EMBL/GenBank/DDBJ whole genome shotgun (WGS) entry which is preliminary data.</text>
</comment>
<reference evidence="3" key="1">
    <citation type="journal article" date="2019" name="Int. J. Syst. Evol. Microbiol.">
        <title>The Global Catalogue of Microorganisms (GCM) 10K type strain sequencing project: providing services to taxonomists for standard genome sequencing and annotation.</title>
        <authorList>
            <consortium name="The Broad Institute Genomics Platform"/>
            <consortium name="The Broad Institute Genome Sequencing Center for Infectious Disease"/>
            <person name="Wu L."/>
            <person name="Ma J."/>
        </authorList>
    </citation>
    <scope>NUCLEOTIDE SEQUENCE [LARGE SCALE GENOMIC DNA]</scope>
    <source>
        <strain evidence="3">CGMCC 1.9106</strain>
    </source>
</reference>
<proteinExistence type="predicted"/>
<dbReference type="InterPro" id="IPR011037">
    <property type="entry name" value="Pyrv_Knase-like_insert_dom_sf"/>
</dbReference>
<name>A0ABW2H805_9ACTN</name>
<dbReference type="Pfam" id="PF03476">
    <property type="entry name" value="MOSC_N"/>
    <property type="match status" value="1"/>
</dbReference>
<sequence>MTAARAQVAALHRYPVKSLLGEQLAVADVTETGVAGDRALAVIDTGSGRVASAKHPRLWQRLLTLTAATDADGVRITGRGLDVHSTDPAAAETMSALLGRDVALTATPPEQAQLDRADPDAVLRDGVGAAVPLVTSTLGGAAPGTFFDFAPVHLLTTATVRAVAALHPARRADARRYRPNIVVDLPGDGFAEDDWVGRDLRIGDDLVLRVIVATPRCAVPSLAHGDLPHDPDALRVLARHHRVVPLPALGPQPCAGVYAQVLQPGRVRPGDTVEV</sequence>
<dbReference type="InterPro" id="IPR005303">
    <property type="entry name" value="MOCOS_middle"/>
</dbReference>
<dbReference type="EMBL" id="JBHTAC010000056">
    <property type="protein sequence ID" value="MFC7247434.1"/>
    <property type="molecule type" value="Genomic_DNA"/>
</dbReference>
<dbReference type="RefSeq" id="WP_376810169.1">
    <property type="nucleotide sequence ID" value="NZ_JBHTAC010000056.1"/>
</dbReference>
<accession>A0ABW2H805</accession>
<dbReference type="Pfam" id="PF03473">
    <property type="entry name" value="MOSC"/>
    <property type="match status" value="1"/>
</dbReference>
<dbReference type="SUPFAM" id="SSF50800">
    <property type="entry name" value="PK beta-barrel domain-like"/>
    <property type="match status" value="1"/>
</dbReference>
<protein>
    <submittedName>
        <fullName evidence="2">MOSC domain-containing protein</fullName>
    </submittedName>
</protein>
<organism evidence="2 3">
    <name type="scientific">Catellatospora aurea</name>
    <dbReference type="NCBI Taxonomy" id="1337874"/>
    <lineage>
        <taxon>Bacteria</taxon>
        <taxon>Bacillati</taxon>
        <taxon>Actinomycetota</taxon>
        <taxon>Actinomycetes</taxon>
        <taxon>Micromonosporales</taxon>
        <taxon>Micromonosporaceae</taxon>
        <taxon>Catellatospora</taxon>
    </lineage>
</organism>
<evidence type="ECO:0000313" key="3">
    <source>
        <dbReference type="Proteomes" id="UP001596392"/>
    </source>
</evidence>
<dbReference type="Gene3D" id="2.40.33.20">
    <property type="entry name" value="PK beta-barrel domain-like"/>
    <property type="match status" value="1"/>
</dbReference>
<dbReference type="PROSITE" id="PS51340">
    <property type="entry name" value="MOSC"/>
    <property type="match status" value="1"/>
</dbReference>
<evidence type="ECO:0000259" key="1">
    <source>
        <dbReference type="PROSITE" id="PS51340"/>
    </source>
</evidence>
<evidence type="ECO:0000313" key="2">
    <source>
        <dbReference type="EMBL" id="MFC7247434.1"/>
    </source>
</evidence>
<keyword evidence="3" id="KW-1185">Reference proteome</keyword>
<feature type="domain" description="MOSC" evidence="1">
    <location>
        <begin position="112"/>
        <end position="275"/>
    </location>
</feature>
<gene>
    <name evidence="2" type="ORF">ACFQO7_33660</name>
</gene>